<name>A0ABQ2X541_9BURK</name>
<proteinExistence type="predicted"/>
<dbReference type="Proteomes" id="UP000620127">
    <property type="component" value="Unassembled WGS sequence"/>
</dbReference>
<keyword evidence="3" id="KW-0067">ATP-binding</keyword>
<dbReference type="InterPro" id="IPR032823">
    <property type="entry name" value="BCA_ABC_TP_C"/>
</dbReference>
<reference evidence="6" key="1">
    <citation type="journal article" date="2019" name="Int. J. Syst. Evol. Microbiol.">
        <title>The Global Catalogue of Microorganisms (GCM) 10K type strain sequencing project: providing services to taxonomists for standard genome sequencing and annotation.</title>
        <authorList>
            <consortium name="The Broad Institute Genomics Platform"/>
            <consortium name="The Broad Institute Genome Sequencing Center for Infectious Disease"/>
            <person name="Wu L."/>
            <person name="Ma J."/>
        </authorList>
    </citation>
    <scope>NUCLEOTIDE SEQUENCE [LARGE SCALE GENOMIC DNA]</scope>
    <source>
        <strain evidence="6">KCTC 23916</strain>
    </source>
</reference>
<evidence type="ECO:0000313" key="6">
    <source>
        <dbReference type="Proteomes" id="UP000620127"/>
    </source>
</evidence>
<evidence type="ECO:0000256" key="3">
    <source>
        <dbReference type="ARBA" id="ARBA00022840"/>
    </source>
</evidence>
<dbReference type="InterPro" id="IPR027417">
    <property type="entry name" value="P-loop_NTPase"/>
</dbReference>
<dbReference type="Gene3D" id="3.40.50.300">
    <property type="entry name" value="P-loop containing nucleotide triphosphate hydrolases"/>
    <property type="match status" value="1"/>
</dbReference>
<dbReference type="InterPro" id="IPR003439">
    <property type="entry name" value="ABC_transporter-like_ATP-bd"/>
</dbReference>
<keyword evidence="6" id="KW-1185">Reference proteome</keyword>
<keyword evidence="2" id="KW-0547">Nucleotide-binding</keyword>
<dbReference type="Pfam" id="PF12399">
    <property type="entry name" value="BCA_ABC_TP_C"/>
    <property type="match status" value="1"/>
</dbReference>
<accession>A0ABQ2X541</accession>
<organism evidence="5 6">
    <name type="scientific">Undibacterium macrobrachii</name>
    <dbReference type="NCBI Taxonomy" id="1119058"/>
    <lineage>
        <taxon>Bacteria</taxon>
        <taxon>Pseudomonadati</taxon>
        <taxon>Pseudomonadota</taxon>
        <taxon>Betaproteobacteria</taxon>
        <taxon>Burkholderiales</taxon>
        <taxon>Oxalobacteraceae</taxon>
        <taxon>Undibacterium</taxon>
    </lineage>
</organism>
<dbReference type="EMBL" id="BMYT01000001">
    <property type="protein sequence ID" value="GGW99858.1"/>
    <property type="molecule type" value="Genomic_DNA"/>
</dbReference>
<dbReference type="SUPFAM" id="SSF52540">
    <property type="entry name" value="P-loop containing nucleoside triphosphate hydrolases"/>
    <property type="match status" value="1"/>
</dbReference>
<evidence type="ECO:0000256" key="2">
    <source>
        <dbReference type="ARBA" id="ARBA00022741"/>
    </source>
</evidence>
<dbReference type="InterPro" id="IPR051120">
    <property type="entry name" value="ABC_AA/LPS_Transport"/>
</dbReference>
<evidence type="ECO:0000259" key="4">
    <source>
        <dbReference type="PROSITE" id="PS50893"/>
    </source>
</evidence>
<dbReference type="CDD" id="cd03219">
    <property type="entry name" value="ABC_Mj1267_LivG_branched"/>
    <property type="match status" value="1"/>
</dbReference>
<evidence type="ECO:0000256" key="1">
    <source>
        <dbReference type="ARBA" id="ARBA00022448"/>
    </source>
</evidence>
<gene>
    <name evidence="5" type="ORF">GCM10011282_02050</name>
</gene>
<dbReference type="PANTHER" id="PTHR45772:SF9">
    <property type="entry name" value="CONSERVED COMPONENT OF ABC TRANSPORTER FOR NATURAL AMINO ACIDS"/>
    <property type="match status" value="1"/>
</dbReference>
<protein>
    <recommendedName>
        <fullName evidence="4">ABC transporter domain-containing protein</fullName>
    </recommendedName>
</protein>
<feature type="domain" description="ABC transporter" evidence="4">
    <location>
        <begin position="4"/>
        <end position="245"/>
    </location>
</feature>
<dbReference type="RefSeq" id="WP_189344162.1">
    <property type="nucleotide sequence ID" value="NZ_BMYT01000001.1"/>
</dbReference>
<evidence type="ECO:0000313" key="5">
    <source>
        <dbReference type="EMBL" id="GGW99858.1"/>
    </source>
</evidence>
<dbReference type="PROSITE" id="PS50893">
    <property type="entry name" value="ABC_TRANSPORTER_2"/>
    <property type="match status" value="1"/>
</dbReference>
<dbReference type="PANTHER" id="PTHR45772">
    <property type="entry name" value="CONSERVED COMPONENT OF ABC TRANSPORTER FOR NATURAL AMINO ACIDS-RELATED"/>
    <property type="match status" value="1"/>
</dbReference>
<comment type="caution">
    <text evidence="5">The sequence shown here is derived from an EMBL/GenBank/DDBJ whole genome shotgun (WGS) entry which is preliminary data.</text>
</comment>
<dbReference type="Pfam" id="PF00005">
    <property type="entry name" value="ABC_tran"/>
    <property type="match status" value="1"/>
</dbReference>
<sequence length="249" mass="27914">MHALTLQEVKLQLGQTAILRGVDLQLKAGERLALIGPNGAGKSSLFNVISGRQTCTSGRIMLRDKNITRLPAHQIVRQGLNRSFQTSHLFADLSVFDHLCCALIQRFSSPLMFWRRLKNEKQVIRNAEQLLDLLALRERKDTIVRELSYAEQRLLEIGICIAGGADCILLDEPTAGMSRTDATRIVQLIRELTINKSLLIIEHDMQVVFDLADRIAVMVQGQVIACDTPQAIRANRQVQTAYLGTWKTT</sequence>
<keyword evidence="1" id="KW-0813">Transport</keyword>